<dbReference type="EMBL" id="CM002926">
    <property type="protein sequence ID" value="KGN49854.1"/>
    <property type="molecule type" value="Genomic_DNA"/>
</dbReference>
<proteinExistence type="predicted"/>
<protein>
    <submittedName>
        <fullName evidence="2">Uncharacterized protein</fullName>
    </submittedName>
</protein>
<dbReference type="Proteomes" id="UP000029981">
    <property type="component" value="Chromosome 5"/>
</dbReference>
<sequence>MHMGVLSWGPDCILQVFTLRTTGSCSLLVVTNSCIIVIMKALLTIALAASSRDLVCHGRSGRRERPLAPPVRLAWSVPIVSLT</sequence>
<reference evidence="2 3" key="2">
    <citation type="journal article" date="2009" name="PLoS ONE">
        <title>An integrated genetic and cytogenetic map of the cucumber genome.</title>
        <authorList>
            <person name="Ren Y."/>
            <person name="Zhang Z."/>
            <person name="Liu J."/>
            <person name="Staub J.E."/>
            <person name="Han Y."/>
            <person name="Cheng Z."/>
            <person name="Li X."/>
            <person name="Lu J."/>
            <person name="Miao H."/>
            <person name="Kang H."/>
            <person name="Xie B."/>
            <person name="Gu X."/>
            <person name="Wang X."/>
            <person name="Du Y."/>
            <person name="Jin W."/>
            <person name="Huang S."/>
        </authorList>
    </citation>
    <scope>NUCLEOTIDE SEQUENCE [LARGE SCALE GENOMIC DNA]</scope>
    <source>
        <strain evidence="3">cv. 9930</strain>
    </source>
</reference>
<feature type="transmembrane region" description="Helical" evidence="1">
    <location>
        <begin position="27"/>
        <end position="49"/>
    </location>
</feature>
<dbReference type="Gramene" id="KGN49854">
    <property type="protein sequence ID" value="KGN49854"/>
    <property type="gene ID" value="Csa_5G139320"/>
</dbReference>
<keyword evidence="1" id="KW-1133">Transmembrane helix</keyword>
<dbReference type="AlphaFoldDB" id="A0A0A0KLW1"/>
<reference evidence="2 3" key="3">
    <citation type="journal article" date="2010" name="BMC Genomics">
        <title>Transcriptome sequencing and comparative analysis of cucumber flowers with different sex types.</title>
        <authorList>
            <person name="Guo S."/>
            <person name="Zheng Y."/>
            <person name="Joung J.G."/>
            <person name="Liu S."/>
            <person name="Zhang Z."/>
            <person name="Crasta O.R."/>
            <person name="Sobral B.W."/>
            <person name="Xu Y."/>
            <person name="Huang S."/>
            <person name="Fei Z."/>
        </authorList>
    </citation>
    <scope>NUCLEOTIDE SEQUENCE [LARGE SCALE GENOMIC DNA]</scope>
    <source>
        <strain evidence="3">cv. 9930</strain>
    </source>
</reference>
<reference evidence="2 3" key="1">
    <citation type="journal article" date="2009" name="Nat. Genet.">
        <title>The genome of the cucumber, Cucumis sativus L.</title>
        <authorList>
            <person name="Huang S."/>
            <person name="Li R."/>
            <person name="Zhang Z."/>
            <person name="Li L."/>
            <person name="Gu X."/>
            <person name="Fan W."/>
            <person name="Lucas W.J."/>
            <person name="Wang X."/>
            <person name="Xie B."/>
            <person name="Ni P."/>
            <person name="Ren Y."/>
            <person name="Zhu H."/>
            <person name="Li J."/>
            <person name="Lin K."/>
            <person name="Jin W."/>
            <person name="Fei Z."/>
            <person name="Li G."/>
            <person name="Staub J."/>
            <person name="Kilian A."/>
            <person name="van der Vossen E.A."/>
            <person name="Wu Y."/>
            <person name="Guo J."/>
            <person name="He J."/>
            <person name="Jia Z."/>
            <person name="Ren Y."/>
            <person name="Tian G."/>
            <person name="Lu Y."/>
            <person name="Ruan J."/>
            <person name="Qian W."/>
            <person name="Wang M."/>
            <person name="Huang Q."/>
            <person name="Li B."/>
            <person name="Xuan Z."/>
            <person name="Cao J."/>
            <person name="Asan"/>
            <person name="Wu Z."/>
            <person name="Zhang J."/>
            <person name="Cai Q."/>
            <person name="Bai Y."/>
            <person name="Zhao B."/>
            <person name="Han Y."/>
            <person name="Li Y."/>
            <person name="Li X."/>
            <person name="Wang S."/>
            <person name="Shi Q."/>
            <person name="Liu S."/>
            <person name="Cho W.K."/>
            <person name="Kim J.Y."/>
            <person name="Xu Y."/>
            <person name="Heller-Uszynska K."/>
            <person name="Miao H."/>
            <person name="Cheng Z."/>
            <person name="Zhang S."/>
            <person name="Wu J."/>
            <person name="Yang Y."/>
            <person name="Kang H."/>
            <person name="Li M."/>
            <person name="Liang H."/>
            <person name="Ren X."/>
            <person name="Shi Z."/>
            <person name="Wen M."/>
            <person name="Jian M."/>
            <person name="Yang H."/>
            <person name="Zhang G."/>
            <person name="Yang Z."/>
            <person name="Chen R."/>
            <person name="Liu S."/>
            <person name="Li J."/>
            <person name="Ma L."/>
            <person name="Liu H."/>
            <person name="Zhou Y."/>
            <person name="Zhao J."/>
            <person name="Fang X."/>
            <person name="Li G."/>
            <person name="Fang L."/>
            <person name="Li Y."/>
            <person name="Liu D."/>
            <person name="Zheng H."/>
            <person name="Zhang Y."/>
            <person name="Qin N."/>
            <person name="Li Z."/>
            <person name="Yang G."/>
            <person name="Yang S."/>
            <person name="Bolund L."/>
            <person name="Kristiansen K."/>
            <person name="Zheng H."/>
            <person name="Li S."/>
            <person name="Zhang X."/>
            <person name="Yang H."/>
            <person name="Wang J."/>
            <person name="Sun R."/>
            <person name="Zhang B."/>
            <person name="Jiang S."/>
            <person name="Wang J."/>
            <person name="Du Y."/>
            <person name="Li S."/>
        </authorList>
    </citation>
    <scope>NUCLEOTIDE SEQUENCE [LARGE SCALE GENOMIC DNA]</scope>
    <source>
        <strain evidence="3">cv. 9930</strain>
    </source>
</reference>
<keyword evidence="1" id="KW-0472">Membrane</keyword>
<gene>
    <name evidence="2" type="ORF">Csa_5G139320</name>
</gene>
<keyword evidence="1" id="KW-0812">Transmembrane</keyword>
<evidence type="ECO:0000313" key="3">
    <source>
        <dbReference type="Proteomes" id="UP000029981"/>
    </source>
</evidence>
<evidence type="ECO:0000313" key="2">
    <source>
        <dbReference type="EMBL" id="KGN49854.1"/>
    </source>
</evidence>
<keyword evidence="3" id="KW-1185">Reference proteome</keyword>
<accession>A0A0A0KLW1</accession>
<organism evidence="2 3">
    <name type="scientific">Cucumis sativus</name>
    <name type="common">Cucumber</name>
    <dbReference type="NCBI Taxonomy" id="3659"/>
    <lineage>
        <taxon>Eukaryota</taxon>
        <taxon>Viridiplantae</taxon>
        <taxon>Streptophyta</taxon>
        <taxon>Embryophyta</taxon>
        <taxon>Tracheophyta</taxon>
        <taxon>Spermatophyta</taxon>
        <taxon>Magnoliopsida</taxon>
        <taxon>eudicotyledons</taxon>
        <taxon>Gunneridae</taxon>
        <taxon>Pentapetalae</taxon>
        <taxon>rosids</taxon>
        <taxon>fabids</taxon>
        <taxon>Cucurbitales</taxon>
        <taxon>Cucurbitaceae</taxon>
        <taxon>Benincaseae</taxon>
        <taxon>Cucumis</taxon>
    </lineage>
</organism>
<name>A0A0A0KLW1_CUCSA</name>
<evidence type="ECO:0000256" key="1">
    <source>
        <dbReference type="SAM" id="Phobius"/>
    </source>
</evidence>
<reference evidence="2 3" key="4">
    <citation type="journal article" date="2011" name="BMC Genomics">
        <title>RNA-Seq improves annotation of protein-coding genes in the cucumber genome.</title>
        <authorList>
            <person name="Li Z."/>
            <person name="Zhang Z."/>
            <person name="Yan P."/>
            <person name="Huang S."/>
            <person name="Fei Z."/>
            <person name="Lin K."/>
        </authorList>
    </citation>
    <scope>NUCLEOTIDE SEQUENCE [LARGE SCALE GENOMIC DNA]</scope>
    <source>
        <strain evidence="3">cv. 9930</strain>
    </source>
</reference>